<dbReference type="EMBL" id="CM042038">
    <property type="protein sequence ID" value="KAI3732101.1"/>
    <property type="molecule type" value="Genomic_DNA"/>
</dbReference>
<organism evidence="1 2">
    <name type="scientific">Smallanthus sonchifolius</name>
    <dbReference type="NCBI Taxonomy" id="185202"/>
    <lineage>
        <taxon>Eukaryota</taxon>
        <taxon>Viridiplantae</taxon>
        <taxon>Streptophyta</taxon>
        <taxon>Embryophyta</taxon>
        <taxon>Tracheophyta</taxon>
        <taxon>Spermatophyta</taxon>
        <taxon>Magnoliopsida</taxon>
        <taxon>eudicotyledons</taxon>
        <taxon>Gunneridae</taxon>
        <taxon>Pentapetalae</taxon>
        <taxon>asterids</taxon>
        <taxon>campanulids</taxon>
        <taxon>Asterales</taxon>
        <taxon>Asteraceae</taxon>
        <taxon>Asteroideae</taxon>
        <taxon>Heliantheae alliance</taxon>
        <taxon>Millerieae</taxon>
        <taxon>Smallanthus</taxon>
    </lineage>
</organism>
<reference evidence="1 2" key="2">
    <citation type="journal article" date="2022" name="Mol. Ecol. Resour.">
        <title>The genomes of chicory, endive, great burdock and yacon provide insights into Asteraceae paleo-polyploidization history and plant inulin production.</title>
        <authorList>
            <person name="Fan W."/>
            <person name="Wang S."/>
            <person name="Wang H."/>
            <person name="Wang A."/>
            <person name="Jiang F."/>
            <person name="Liu H."/>
            <person name="Zhao H."/>
            <person name="Xu D."/>
            <person name="Zhang Y."/>
        </authorList>
    </citation>
    <scope>NUCLEOTIDE SEQUENCE [LARGE SCALE GENOMIC DNA]</scope>
    <source>
        <strain evidence="2">cv. Yunnan</strain>
        <tissue evidence="1">Leaves</tissue>
    </source>
</reference>
<dbReference type="Proteomes" id="UP001056120">
    <property type="component" value="Linkage Group LG21"/>
</dbReference>
<protein>
    <submittedName>
        <fullName evidence="1">Uncharacterized protein</fullName>
    </submittedName>
</protein>
<gene>
    <name evidence="1" type="ORF">L1987_63298</name>
</gene>
<comment type="caution">
    <text evidence="1">The sequence shown here is derived from an EMBL/GenBank/DDBJ whole genome shotgun (WGS) entry which is preliminary data.</text>
</comment>
<evidence type="ECO:0000313" key="1">
    <source>
        <dbReference type="EMBL" id="KAI3732101.1"/>
    </source>
</evidence>
<reference evidence="2" key="1">
    <citation type="journal article" date="2022" name="Mol. Ecol. Resour.">
        <title>The genomes of chicory, endive, great burdock and yacon provide insights into Asteraceae palaeo-polyploidization history and plant inulin production.</title>
        <authorList>
            <person name="Fan W."/>
            <person name="Wang S."/>
            <person name="Wang H."/>
            <person name="Wang A."/>
            <person name="Jiang F."/>
            <person name="Liu H."/>
            <person name="Zhao H."/>
            <person name="Xu D."/>
            <person name="Zhang Y."/>
        </authorList>
    </citation>
    <scope>NUCLEOTIDE SEQUENCE [LARGE SCALE GENOMIC DNA]</scope>
    <source>
        <strain evidence="2">cv. Yunnan</strain>
    </source>
</reference>
<name>A0ACB9CCW9_9ASTR</name>
<evidence type="ECO:0000313" key="2">
    <source>
        <dbReference type="Proteomes" id="UP001056120"/>
    </source>
</evidence>
<keyword evidence="2" id="KW-1185">Reference proteome</keyword>
<sequence length="204" mass="22383">MNTLVENEEQQPLLEGKPKPKKTVTRKAVRKAFKHTAHLANLLPTGSVLTFQTLVPVFTHAGTCRTQVSQVLTSILLSLCGISCFVLCFTDSFRDKNGKVRYGIATFSGLWVIDGSTRVLFSGEEARAYKVRFVDVFHGLLSLAVFGTIAVFDKNVVNCFYPKPSENMVDLLSILPIGVGVLCSLLFGVFPTTRHGIGFPLSEN</sequence>
<proteinExistence type="predicted"/>
<accession>A0ACB9CCW9</accession>